<dbReference type="STRING" id="4113.M0ZZ04"/>
<evidence type="ECO:0000256" key="3">
    <source>
        <dbReference type="ARBA" id="ARBA00022679"/>
    </source>
</evidence>
<feature type="domain" description="Palmitoyltransferase DHHC" evidence="10">
    <location>
        <begin position="121"/>
        <end position="168"/>
    </location>
</feature>
<dbReference type="HOGENOM" id="CLU_018741_2_2_1"/>
<dbReference type="AlphaFoldDB" id="M0ZZ04"/>
<feature type="transmembrane region" description="Helical" evidence="8">
    <location>
        <begin position="20"/>
        <end position="38"/>
    </location>
</feature>
<keyword evidence="6 8" id="KW-0472">Membrane</keyword>
<feature type="transmembrane region" description="Helical" evidence="8">
    <location>
        <begin position="50"/>
        <end position="71"/>
    </location>
</feature>
<dbReference type="PaxDb" id="4113-PGSC0003DMT400011065"/>
<feature type="compositionally biased region" description="Basic and acidic residues" evidence="9">
    <location>
        <begin position="229"/>
        <end position="257"/>
    </location>
</feature>
<keyword evidence="12" id="KW-1185">Reference proteome</keyword>
<keyword evidence="7 8" id="KW-0012">Acyltransferase</keyword>
<keyword evidence="4 8" id="KW-0812">Transmembrane</keyword>
<feature type="region of interest" description="Disordered" evidence="9">
    <location>
        <begin position="213"/>
        <end position="257"/>
    </location>
</feature>
<keyword evidence="3 8" id="KW-0808">Transferase</keyword>
<comment type="similarity">
    <text evidence="2 8">Belongs to the DHHC palmitoyltransferase family.</text>
</comment>
<evidence type="ECO:0000256" key="6">
    <source>
        <dbReference type="ARBA" id="ARBA00023136"/>
    </source>
</evidence>
<evidence type="ECO:0000256" key="8">
    <source>
        <dbReference type="RuleBase" id="RU079119"/>
    </source>
</evidence>
<dbReference type="GO" id="GO:0012505">
    <property type="term" value="C:endomembrane system"/>
    <property type="evidence" value="ECO:0007669"/>
    <property type="project" value="UniProtKB-SubCell"/>
</dbReference>
<dbReference type="InterPro" id="IPR001594">
    <property type="entry name" value="Palmitoyltrfase_DHHC"/>
</dbReference>
<dbReference type="EnsemblPlants" id="PGSC0003DMT400011065">
    <property type="protein sequence ID" value="PGSC0003DMT400011065"/>
    <property type="gene ID" value="PGSC0003DMG401004331"/>
</dbReference>
<evidence type="ECO:0000256" key="9">
    <source>
        <dbReference type="SAM" id="MobiDB-lite"/>
    </source>
</evidence>
<dbReference type="EC" id="2.3.1.225" evidence="8"/>
<dbReference type="OMA" id="INNEQTP"/>
<name>M0ZZ04_SOLTU</name>
<evidence type="ECO:0000313" key="11">
    <source>
        <dbReference type="EnsemblPlants" id="PGSC0003DMT400011065"/>
    </source>
</evidence>
<evidence type="ECO:0000256" key="5">
    <source>
        <dbReference type="ARBA" id="ARBA00022989"/>
    </source>
</evidence>
<reference evidence="12" key="1">
    <citation type="journal article" date="2011" name="Nature">
        <title>Genome sequence and analysis of the tuber crop potato.</title>
        <authorList>
            <consortium name="The Potato Genome Sequencing Consortium"/>
        </authorList>
    </citation>
    <scope>NUCLEOTIDE SEQUENCE [LARGE SCALE GENOMIC DNA]</scope>
    <source>
        <strain evidence="12">cv. DM1-3 516 R44</strain>
    </source>
</reference>
<dbReference type="PANTHER" id="PTHR22883:SF130">
    <property type="entry name" value="S-ACYLTRANSFERASE"/>
    <property type="match status" value="1"/>
</dbReference>
<evidence type="ECO:0000256" key="1">
    <source>
        <dbReference type="ARBA" id="ARBA00004127"/>
    </source>
</evidence>
<keyword evidence="5 8" id="KW-1133">Transmembrane helix</keyword>
<evidence type="ECO:0000256" key="2">
    <source>
        <dbReference type="ARBA" id="ARBA00008574"/>
    </source>
</evidence>
<reference evidence="11" key="2">
    <citation type="submission" date="2015-06" db="UniProtKB">
        <authorList>
            <consortium name="EnsemblPlants"/>
        </authorList>
    </citation>
    <scope>IDENTIFICATION</scope>
    <source>
        <strain evidence="11">DM1-3 516 R44</strain>
    </source>
</reference>
<organism evidence="11 12">
    <name type="scientific">Solanum tuberosum</name>
    <name type="common">Potato</name>
    <dbReference type="NCBI Taxonomy" id="4113"/>
    <lineage>
        <taxon>Eukaryota</taxon>
        <taxon>Viridiplantae</taxon>
        <taxon>Streptophyta</taxon>
        <taxon>Embryophyta</taxon>
        <taxon>Tracheophyta</taxon>
        <taxon>Spermatophyta</taxon>
        <taxon>Magnoliopsida</taxon>
        <taxon>eudicotyledons</taxon>
        <taxon>Gunneridae</taxon>
        <taxon>Pentapetalae</taxon>
        <taxon>asterids</taxon>
        <taxon>lamiids</taxon>
        <taxon>Solanales</taxon>
        <taxon>Solanaceae</taxon>
        <taxon>Solanoideae</taxon>
        <taxon>Solaneae</taxon>
        <taxon>Solanum</taxon>
    </lineage>
</organism>
<evidence type="ECO:0000259" key="10">
    <source>
        <dbReference type="Pfam" id="PF01529"/>
    </source>
</evidence>
<dbReference type="PROSITE" id="PS50216">
    <property type="entry name" value="DHHC"/>
    <property type="match status" value="1"/>
</dbReference>
<dbReference type="PANTHER" id="PTHR22883">
    <property type="entry name" value="ZINC FINGER DHHC DOMAIN CONTAINING PROTEIN"/>
    <property type="match status" value="1"/>
</dbReference>
<evidence type="ECO:0000313" key="12">
    <source>
        <dbReference type="Proteomes" id="UP000011115"/>
    </source>
</evidence>
<evidence type="ECO:0000256" key="7">
    <source>
        <dbReference type="ARBA" id="ARBA00023315"/>
    </source>
</evidence>
<accession>M0ZZ04</accession>
<comment type="catalytic activity">
    <reaction evidence="8">
        <text>L-cysteinyl-[protein] + hexadecanoyl-CoA = S-hexadecanoyl-L-cysteinyl-[protein] + CoA</text>
        <dbReference type="Rhea" id="RHEA:36683"/>
        <dbReference type="Rhea" id="RHEA-COMP:10131"/>
        <dbReference type="Rhea" id="RHEA-COMP:11032"/>
        <dbReference type="ChEBI" id="CHEBI:29950"/>
        <dbReference type="ChEBI" id="CHEBI:57287"/>
        <dbReference type="ChEBI" id="CHEBI:57379"/>
        <dbReference type="ChEBI" id="CHEBI:74151"/>
        <dbReference type="EC" id="2.3.1.225"/>
    </reaction>
</comment>
<dbReference type="Proteomes" id="UP000011115">
    <property type="component" value="Unassembled WGS sequence"/>
</dbReference>
<comment type="domain">
    <text evidence="8">The DHHC domain is required for palmitoyltransferase activity.</text>
</comment>
<dbReference type="InterPro" id="IPR039859">
    <property type="entry name" value="PFA4/ZDH16/20/ERF2-like"/>
</dbReference>
<dbReference type="InParanoid" id="M0ZZ04"/>
<protein>
    <recommendedName>
        <fullName evidence="8">S-acyltransferase</fullName>
        <ecNumber evidence="8">2.3.1.225</ecNumber>
    </recommendedName>
    <alternativeName>
        <fullName evidence="8">Palmitoyltransferase</fullName>
    </alternativeName>
</protein>
<dbReference type="Pfam" id="PF01529">
    <property type="entry name" value="DHHC"/>
    <property type="match status" value="1"/>
</dbReference>
<sequence>MQKFILQGRFIFGPDVRSVFMTIFLIVAPVAVFCVFVARKLVDDFAGDWGWSIMVVAVVFSVYVIVLLLLTSGRDPGIVPRNLHPPEPENFEGSAQAGPGQTPQLRLPRIKDVTVNGITVKTKYCDTCMLYRPPRCSHCSICNNCVERFDHHCPWVGQCIGLSTYENFRYRYDRRVNPFNKGVLHNFLEIFCTSIPPSKNNFRAKVAREPGIPPREVGGGFVSPNMEKTMSDLERGRKPSWHEERRGTNEFEGQTRNDNQFDKDEELSVISAELNGATLPDGRSILHPRRSSWGRRSGTLEIPPDVVAMASEIGDSNRITVSNGAFSTENQQ</sequence>
<proteinExistence type="inferred from homology"/>
<comment type="subcellular location">
    <subcellularLocation>
        <location evidence="1">Endomembrane system</location>
        <topology evidence="1">Multi-pass membrane protein</topology>
    </subcellularLocation>
</comment>
<dbReference type="GO" id="GO:0019706">
    <property type="term" value="F:protein-cysteine S-palmitoyltransferase activity"/>
    <property type="evidence" value="ECO:0007669"/>
    <property type="project" value="UniProtKB-EC"/>
</dbReference>
<evidence type="ECO:0000256" key="4">
    <source>
        <dbReference type="ARBA" id="ARBA00022692"/>
    </source>
</evidence>
<dbReference type="Gramene" id="PGSC0003DMT400011065">
    <property type="protein sequence ID" value="PGSC0003DMT400011065"/>
    <property type="gene ID" value="PGSC0003DMG401004331"/>
</dbReference>
<dbReference type="eggNOG" id="KOG1311">
    <property type="taxonomic scope" value="Eukaryota"/>
</dbReference>